<dbReference type="PANTHER" id="PTHR33172:SF99">
    <property type="entry name" value="COLD INDUCED PROTEIN-LIKE"/>
    <property type="match status" value="1"/>
</dbReference>
<evidence type="ECO:0000313" key="5">
    <source>
        <dbReference type="Proteomes" id="UP000236161"/>
    </source>
</evidence>
<feature type="compositionally biased region" description="Acidic residues" evidence="3">
    <location>
        <begin position="60"/>
        <end position="77"/>
    </location>
</feature>
<gene>
    <name evidence="4" type="ORF">AXF42_Ash005650</name>
</gene>
<feature type="compositionally biased region" description="Low complexity" evidence="3">
    <location>
        <begin position="81"/>
        <end position="102"/>
    </location>
</feature>
<dbReference type="Proteomes" id="UP000236161">
    <property type="component" value="Unassembled WGS sequence"/>
</dbReference>
<dbReference type="EMBL" id="KZ451895">
    <property type="protein sequence ID" value="PKA65317.1"/>
    <property type="molecule type" value="Genomic_DNA"/>
</dbReference>
<dbReference type="STRING" id="1088818.A0A2I0BC01"/>
<keyword evidence="5" id="KW-1185">Reference proteome</keyword>
<evidence type="ECO:0000313" key="4">
    <source>
        <dbReference type="EMBL" id="PKA65317.1"/>
    </source>
</evidence>
<protein>
    <submittedName>
        <fullName evidence="4">Uncharacterized protein</fullName>
    </submittedName>
</protein>
<dbReference type="AlphaFoldDB" id="A0A2I0BC01"/>
<keyword evidence="2" id="KW-0539">Nucleus</keyword>
<name>A0A2I0BC01_9ASPA</name>
<evidence type="ECO:0000256" key="1">
    <source>
        <dbReference type="ARBA" id="ARBA00004123"/>
    </source>
</evidence>
<feature type="compositionally biased region" description="Low complexity" evidence="3">
    <location>
        <begin position="1"/>
        <end position="13"/>
    </location>
</feature>
<dbReference type="PANTHER" id="PTHR33172">
    <property type="entry name" value="OS08G0516900 PROTEIN"/>
    <property type="match status" value="1"/>
</dbReference>
<reference evidence="4 5" key="1">
    <citation type="journal article" date="2017" name="Nature">
        <title>The Apostasia genome and the evolution of orchids.</title>
        <authorList>
            <person name="Zhang G.Q."/>
            <person name="Liu K.W."/>
            <person name="Li Z."/>
            <person name="Lohaus R."/>
            <person name="Hsiao Y.Y."/>
            <person name="Niu S.C."/>
            <person name="Wang J.Y."/>
            <person name="Lin Y.C."/>
            <person name="Xu Q."/>
            <person name="Chen L.J."/>
            <person name="Yoshida K."/>
            <person name="Fujiwara S."/>
            <person name="Wang Z.W."/>
            <person name="Zhang Y.Q."/>
            <person name="Mitsuda N."/>
            <person name="Wang M."/>
            <person name="Liu G.H."/>
            <person name="Pecoraro L."/>
            <person name="Huang H.X."/>
            <person name="Xiao X.J."/>
            <person name="Lin M."/>
            <person name="Wu X.Y."/>
            <person name="Wu W.L."/>
            <person name="Chen Y.Y."/>
            <person name="Chang S.B."/>
            <person name="Sakamoto S."/>
            <person name="Ohme-Takagi M."/>
            <person name="Yagi M."/>
            <person name="Zeng S.J."/>
            <person name="Shen C.Y."/>
            <person name="Yeh C.M."/>
            <person name="Luo Y.B."/>
            <person name="Tsai W.C."/>
            <person name="Van de Peer Y."/>
            <person name="Liu Z.J."/>
        </authorList>
    </citation>
    <scope>NUCLEOTIDE SEQUENCE [LARGE SCALE GENOMIC DNA]</scope>
    <source>
        <strain evidence="5">cv. Shenzhen</strain>
        <tissue evidence="4">Stem</tissue>
    </source>
</reference>
<feature type="region of interest" description="Disordered" evidence="3">
    <location>
        <begin position="59"/>
        <end position="103"/>
    </location>
</feature>
<sequence>MPLPLSLPSALGSTHHVEPNFRAEAAPPDSYLYPLSPTGRRAMGEGLKKMFDEIRLPLGAEDDEDLGHDSDVGEESDGCCSTSPSPKQIPSSPSSRSISASPLEELSSLVEQLPINKGLSRYYKGKSQSYRSLSEVKSLEDLPKKYKEIQHTSKMKPCKSYAGGLNEVHKAIPMKSSSPPSAASCSSSIAMSAGSSFLAGIGRPPPIPVNKNQWATPS</sequence>
<accession>A0A2I0BC01</accession>
<comment type="subcellular location">
    <subcellularLocation>
        <location evidence="1">Nucleus</location>
    </subcellularLocation>
</comment>
<dbReference type="OrthoDB" id="1938584at2759"/>
<dbReference type="InterPro" id="IPR051992">
    <property type="entry name" value="OxStress_Response_Reg"/>
</dbReference>
<dbReference type="GO" id="GO:0006950">
    <property type="term" value="P:response to stress"/>
    <property type="evidence" value="ECO:0007669"/>
    <property type="project" value="UniProtKB-ARBA"/>
</dbReference>
<dbReference type="GO" id="GO:0005634">
    <property type="term" value="C:nucleus"/>
    <property type="evidence" value="ECO:0007669"/>
    <property type="project" value="UniProtKB-SubCell"/>
</dbReference>
<feature type="region of interest" description="Disordered" evidence="3">
    <location>
        <begin position="1"/>
        <end position="34"/>
    </location>
</feature>
<organism evidence="4 5">
    <name type="scientific">Apostasia shenzhenica</name>
    <dbReference type="NCBI Taxonomy" id="1088818"/>
    <lineage>
        <taxon>Eukaryota</taxon>
        <taxon>Viridiplantae</taxon>
        <taxon>Streptophyta</taxon>
        <taxon>Embryophyta</taxon>
        <taxon>Tracheophyta</taxon>
        <taxon>Spermatophyta</taxon>
        <taxon>Magnoliopsida</taxon>
        <taxon>Liliopsida</taxon>
        <taxon>Asparagales</taxon>
        <taxon>Orchidaceae</taxon>
        <taxon>Apostasioideae</taxon>
        <taxon>Apostasia</taxon>
    </lineage>
</organism>
<proteinExistence type="predicted"/>
<evidence type="ECO:0000256" key="3">
    <source>
        <dbReference type="SAM" id="MobiDB-lite"/>
    </source>
</evidence>
<evidence type="ECO:0000256" key="2">
    <source>
        <dbReference type="ARBA" id="ARBA00023242"/>
    </source>
</evidence>